<reference evidence="1" key="2">
    <citation type="submission" date="2020-09" db="EMBL/GenBank/DDBJ databases">
        <authorList>
            <person name="Sun Q."/>
            <person name="Zhou Y."/>
        </authorList>
    </citation>
    <scope>NUCLEOTIDE SEQUENCE</scope>
    <source>
        <strain evidence="1">CGMCC 1.6333</strain>
    </source>
</reference>
<organism evidence="1 2">
    <name type="scientific">Paraliobacillus quinghaiensis</name>
    <dbReference type="NCBI Taxonomy" id="470815"/>
    <lineage>
        <taxon>Bacteria</taxon>
        <taxon>Bacillati</taxon>
        <taxon>Bacillota</taxon>
        <taxon>Bacilli</taxon>
        <taxon>Bacillales</taxon>
        <taxon>Bacillaceae</taxon>
        <taxon>Paraliobacillus</taxon>
    </lineage>
</organism>
<protein>
    <submittedName>
        <fullName evidence="1">Uncharacterized protein</fullName>
    </submittedName>
</protein>
<gene>
    <name evidence="1" type="ORF">GCM10011351_26550</name>
</gene>
<comment type="caution">
    <text evidence="1">The sequence shown here is derived from an EMBL/GenBank/DDBJ whole genome shotgun (WGS) entry which is preliminary data.</text>
</comment>
<dbReference type="EMBL" id="BMLG01000019">
    <property type="protein sequence ID" value="GGM39083.1"/>
    <property type="molecule type" value="Genomic_DNA"/>
</dbReference>
<name>A0A917TVA8_9BACI</name>
<accession>A0A917TVA8</accession>
<evidence type="ECO:0000313" key="2">
    <source>
        <dbReference type="Proteomes" id="UP000618460"/>
    </source>
</evidence>
<reference evidence="1" key="1">
    <citation type="journal article" date="2014" name="Int. J. Syst. Evol. Microbiol.">
        <title>Complete genome sequence of Corynebacterium casei LMG S-19264T (=DSM 44701T), isolated from a smear-ripened cheese.</title>
        <authorList>
            <consortium name="US DOE Joint Genome Institute (JGI-PGF)"/>
            <person name="Walter F."/>
            <person name="Albersmeier A."/>
            <person name="Kalinowski J."/>
            <person name="Ruckert C."/>
        </authorList>
    </citation>
    <scope>NUCLEOTIDE SEQUENCE</scope>
    <source>
        <strain evidence="1">CGMCC 1.6333</strain>
    </source>
</reference>
<sequence length="67" mass="7576">MGKNCAVVNQIKCVTQCIQIFHVIDKHLNSTERSPPIVPSIFSPKCYEKDAVILCYNEAKLSLRRPS</sequence>
<evidence type="ECO:0000313" key="1">
    <source>
        <dbReference type="EMBL" id="GGM39083.1"/>
    </source>
</evidence>
<dbReference type="Proteomes" id="UP000618460">
    <property type="component" value="Unassembled WGS sequence"/>
</dbReference>
<proteinExistence type="predicted"/>
<keyword evidence="2" id="KW-1185">Reference proteome</keyword>
<dbReference type="AlphaFoldDB" id="A0A917TVA8"/>